<dbReference type="Proteomes" id="UP001604336">
    <property type="component" value="Unassembled WGS sequence"/>
</dbReference>
<dbReference type="AlphaFoldDB" id="A0ABD1PC43"/>
<gene>
    <name evidence="1" type="ORF">Adt_44871</name>
</gene>
<evidence type="ECO:0000313" key="1">
    <source>
        <dbReference type="EMBL" id="KAL2461451.1"/>
    </source>
</evidence>
<protein>
    <submittedName>
        <fullName evidence="1">Uncharacterized protein</fullName>
    </submittedName>
</protein>
<proteinExistence type="predicted"/>
<accession>A0ABD1PC43</accession>
<reference evidence="2" key="1">
    <citation type="submission" date="2024-07" db="EMBL/GenBank/DDBJ databases">
        <title>Two chromosome-level genome assemblies of Korean endemic species Abeliophyllum distichum and Forsythia ovata (Oleaceae).</title>
        <authorList>
            <person name="Jang H."/>
        </authorList>
    </citation>
    <scope>NUCLEOTIDE SEQUENCE [LARGE SCALE GENOMIC DNA]</scope>
</reference>
<comment type="caution">
    <text evidence="1">The sequence shown here is derived from an EMBL/GenBank/DDBJ whole genome shotgun (WGS) entry which is preliminary data.</text>
</comment>
<organism evidence="1 2">
    <name type="scientific">Abeliophyllum distichum</name>
    <dbReference type="NCBI Taxonomy" id="126358"/>
    <lineage>
        <taxon>Eukaryota</taxon>
        <taxon>Viridiplantae</taxon>
        <taxon>Streptophyta</taxon>
        <taxon>Embryophyta</taxon>
        <taxon>Tracheophyta</taxon>
        <taxon>Spermatophyta</taxon>
        <taxon>Magnoliopsida</taxon>
        <taxon>eudicotyledons</taxon>
        <taxon>Gunneridae</taxon>
        <taxon>Pentapetalae</taxon>
        <taxon>asterids</taxon>
        <taxon>lamiids</taxon>
        <taxon>Lamiales</taxon>
        <taxon>Oleaceae</taxon>
        <taxon>Forsythieae</taxon>
        <taxon>Abeliophyllum</taxon>
    </lineage>
</organism>
<sequence>MKQHLNTDASLVPARIIQKLSTVQLPEWPYQVKYEEQGQTPAYNLPAKQSPKNTSTIGIEHKQWPVMKQHLNTDASLVPAKIIQKPSTVQLPEWPYKGKYEVQGQTPAYNLLAKQSPKNTSTSDLFYHQIIDSLSPISNEEEPIIHMQRSYALN</sequence>
<evidence type="ECO:0000313" key="2">
    <source>
        <dbReference type="Proteomes" id="UP001604336"/>
    </source>
</evidence>
<dbReference type="EMBL" id="JBFOLK010000014">
    <property type="protein sequence ID" value="KAL2461451.1"/>
    <property type="molecule type" value="Genomic_DNA"/>
</dbReference>
<name>A0ABD1PC43_9LAMI</name>
<keyword evidence="2" id="KW-1185">Reference proteome</keyword>